<evidence type="ECO:0000256" key="9">
    <source>
        <dbReference type="RuleBase" id="RU004386"/>
    </source>
</evidence>
<dbReference type="InterPro" id="IPR023358">
    <property type="entry name" value="Peptidase_M18_dom2"/>
</dbReference>
<proteinExistence type="inferred from homology"/>
<dbReference type="EMBL" id="CP020991">
    <property type="protein sequence ID" value="AUO18635.1"/>
    <property type="molecule type" value="Genomic_DNA"/>
</dbReference>
<dbReference type="GO" id="GO:0005737">
    <property type="term" value="C:cytoplasm"/>
    <property type="evidence" value="ECO:0007669"/>
    <property type="project" value="UniProtKB-ARBA"/>
</dbReference>
<evidence type="ECO:0000256" key="1">
    <source>
        <dbReference type="ARBA" id="ARBA00001947"/>
    </source>
</evidence>
<dbReference type="AlphaFoldDB" id="A0A2K9P032"/>
<evidence type="ECO:0000256" key="7">
    <source>
        <dbReference type="ARBA" id="ARBA00022833"/>
    </source>
</evidence>
<evidence type="ECO:0000256" key="6">
    <source>
        <dbReference type="ARBA" id="ARBA00022801"/>
    </source>
</evidence>
<dbReference type="NCBIfam" id="NF002759">
    <property type="entry name" value="PRK02813.1"/>
    <property type="match status" value="1"/>
</dbReference>
<keyword evidence="5 9" id="KW-0479">Metal-binding</keyword>
<dbReference type="KEGG" id="mpec:B9O19_00451"/>
<keyword evidence="12" id="KW-1185">Reference proteome</keyword>
<dbReference type="PANTHER" id="PTHR28570:SF3">
    <property type="entry name" value="ASPARTYL AMINOPEPTIDASE"/>
    <property type="match status" value="1"/>
</dbReference>
<evidence type="ECO:0000256" key="8">
    <source>
        <dbReference type="ARBA" id="ARBA00023049"/>
    </source>
</evidence>
<evidence type="ECO:0000313" key="11">
    <source>
        <dbReference type="EMBL" id="AUO18635.1"/>
    </source>
</evidence>
<dbReference type="OrthoDB" id="9764268at2"/>
<dbReference type="PRINTS" id="PR00932">
    <property type="entry name" value="AMINO1PTASE"/>
</dbReference>
<evidence type="ECO:0000256" key="4">
    <source>
        <dbReference type="ARBA" id="ARBA00022670"/>
    </source>
</evidence>
<evidence type="ECO:0000256" key="2">
    <source>
        <dbReference type="ARBA" id="ARBA00008290"/>
    </source>
</evidence>
<keyword evidence="6 9" id="KW-0378">Hydrolase</keyword>
<dbReference type="PANTHER" id="PTHR28570">
    <property type="entry name" value="ASPARTYL AMINOPEPTIDASE"/>
    <property type="match status" value="1"/>
</dbReference>
<dbReference type="GO" id="GO:0008237">
    <property type="term" value="F:metallopeptidase activity"/>
    <property type="evidence" value="ECO:0007669"/>
    <property type="project" value="UniProtKB-KW"/>
</dbReference>
<dbReference type="GO" id="GO:0008270">
    <property type="term" value="F:zinc ion binding"/>
    <property type="evidence" value="ECO:0007669"/>
    <property type="project" value="InterPro"/>
</dbReference>
<dbReference type="SUPFAM" id="SSF101821">
    <property type="entry name" value="Aminopeptidase/glucanase lid domain"/>
    <property type="match status" value="1"/>
</dbReference>
<dbReference type="EC" id="3.4.11.-" evidence="10"/>
<protein>
    <recommendedName>
        <fullName evidence="10">M18 family aminopeptidase</fullName>
        <ecNumber evidence="10">3.4.11.-</ecNumber>
    </recommendedName>
</protein>
<accession>A0A2K9P032</accession>
<dbReference type="Proteomes" id="UP000235589">
    <property type="component" value="Chromosome"/>
</dbReference>
<dbReference type="Gene3D" id="3.40.630.10">
    <property type="entry name" value="Zn peptidases"/>
    <property type="match status" value="1"/>
</dbReference>
<gene>
    <name evidence="11" type="ORF">B9O19_00451</name>
</gene>
<keyword evidence="8 9" id="KW-0482">Metalloprotease</keyword>
<comment type="similarity">
    <text evidence="2 9">Belongs to the peptidase M18 family.</text>
</comment>
<evidence type="ECO:0000256" key="3">
    <source>
        <dbReference type="ARBA" id="ARBA00022438"/>
    </source>
</evidence>
<evidence type="ECO:0000256" key="10">
    <source>
        <dbReference type="RuleBase" id="RU004387"/>
    </source>
</evidence>
<keyword evidence="4 9" id="KW-0645">Protease</keyword>
<dbReference type="CDD" id="cd05658">
    <property type="entry name" value="M18_DAP"/>
    <property type="match status" value="1"/>
</dbReference>
<dbReference type="GO" id="GO:0006508">
    <property type="term" value="P:proteolysis"/>
    <property type="evidence" value="ECO:0007669"/>
    <property type="project" value="UniProtKB-KW"/>
</dbReference>
<keyword evidence="7 9" id="KW-0862">Zinc</keyword>
<keyword evidence="3 9" id="KW-0031">Aminopeptidase</keyword>
<evidence type="ECO:0000256" key="5">
    <source>
        <dbReference type="ARBA" id="ARBA00022723"/>
    </source>
</evidence>
<dbReference type="SUPFAM" id="SSF53187">
    <property type="entry name" value="Zn-dependent exopeptidases"/>
    <property type="match status" value="1"/>
</dbReference>
<organism evidence="11 12">
    <name type="scientific">Monoglobus pectinilyticus</name>
    <dbReference type="NCBI Taxonomy" id="1981510"/>
    <lineage>
        <taxon>Bacteria</taxon>
        <taxon>Bacillati</taxon>
        <taxon>Bacillota</taxon>
        <taxon>Clostridia</taxon>
        <taxon>Monoglobales</taxon>
        <taxon>Monoglobaceae</taxon>
        <taxon>Monoglobus</taxon>
    </lineage>
</organism>
<comment type="cofactor">
    <cofactor evidence="1 10">
        <name>Zn(2+)</name>
        <dbReference type="ChEBI" id="CHEBI:29105"/>
    </cofactor>
</comment>
<reference evidence="11 12" key="1">
    <citation type="submission" date="2017-04" db="EMBL/GenBank/DDBJ databases">
        <title>Monoglobus pectinilyticus 14 draft genome.</title>
        <authorList>
            <person name="Kim C."/>
            <person name="Rosendale D.I."/>
            <person name="Kelly W.J."/>
            <person name="Tannock G.W."/>
            <person name="Patchett M.L."/>
            <person name="Jordens J.Z."/>
        </authorList>
    </citation>
    <scope>NUCLEOTIDE SEQUENCE [LARGE SCALE GENOMIC DNA]</scope>
    <source>
        <strain evidence="11 12">14</strain>
    </source>
</reference>
<dbReference type="Pfam" id="PF02127">
    <property type="entry name" value="Peptidase_M18"/>
    <property type="match status" value="1"/>
</dbReference>
<dbReference type="GeneID" id="98061875"/>
<name>A0A2K9P032_9FIRM</name>
<dbReference type="RefSeq" id="WP_102364922.1">
    <property type="nucleotide sequence ID" value="NZ_CP020991.1"/>
</dbReference>
<sequence>MSNTENIILTNEIMNFIEKSPVCFQAVENISDILLSKGYRRLYESEAWDLKPGEKCFVVRNNSSVIGFKLPENIPGSFMIIASHSDSPTFKIKPNPEIVIENNYIKLNVEKYGGMIYTSWLDKPLSVAGRIVVKSDSGVETKCVNIDRDLLSIPSLAIHMNREVNDGYKFNPQKDMLPLFGDSHNGHKSFIDLIAAEAEVTVEDILGTDLFLYNRMKGSIWGRDSEYFSCPRIDNLESAYLSLKALLNSESTAAVQMLCVFDNEEVGSGTKQGAKSTFLYDTVMRIAEDLGFSNYSKLQKILASSFMVSADNGHAVHPNYPEMACPTNRPYMNGGVLIKYNAQQKYTTDAVSEGIFKRICEKGGAEYQEYVNRSDILGGSTLGNLSGEHVSINTVDVGAAQLAMHSAYETAGVNDTGCIYKSFKEFYSSEIIVKSDTSYEIV</sequence>
<evidence type="ECO:0000313" key="12">
    <source>
        <dbReference type="Proteomes" id="UP000235589"/>
    </source>
</evidence>
<dbReference type="GO" id="GO:0004177">
    <property type="term" value="F:aminopeptidase activity"/>
    <property type="evidence" value="ECO:0007669"/>
    <property type="project" value="UniProtKB-KW"/>
</dbReference>
<dbReference type="Gene3D" id="2.30.250.10">
    <property type="entry name" value="Aminopeptidase i, Domain 2"/>
    <property type="match status" value="1"/>
</dbReference>
<dbReference type="InterPro" id="IPR001948">
    <property type="entry name" value="Peptidase_M18"/>
</dbReference>